<dbReference type="GO" id="GO:0016987">
    <property type="term" value="F:sigma factor activity"/>
    <property type="evidence" value="ECO:0007669"/>
    <property type="project" value="UniProtKB-KW"/>
</dbReference>
<evidence type="ECO:0000256" key="3">
    <source>
        <dbReference type="ARBA" id="ARBA00023082"/>
    </source>
</evidence>
<reference evidence="6 7" key="1">
    <citation type="submission" date="2019-02" db="EMBL/GenBank/DDBJ databases">
        <title>Deep-cultivation of Planctomycetes and their phenomic and genomic characterization uncovers novel biology.</title>
        <authorList>
            <person name="Wiegand S."/>
            <person name="Jogler M."/>
            <person name="Boedeker C."/>
            <person name="Pinto D."/>
            <person name="Vollmers J."/>
            <person name="Rivas-Marin E."/>
            <person name="Kohn T."/>
            <person name="Peeters S.H."/>
            <person name="Heuer A."/>
            <person name="Rast P."/>
            <person name="Oberbeckmann S."/>
            <person name="Bunk B."/>
            <person name="Jeske O."/>
            <person name="Meyerdierks A."/>
            <person name="Storesund J.E."/>
            <person name="Kallscheuer N."/>
            <person name="Luecker S."/>
            <person name="Lage O.M."/>
            <person name="Pohl T."/>
            <person name="Merkel B.J."/>
            <person name="Hornburger P."/>
            <person name="Mueller R.-W."/>
            <person name="Bruemmer F."/>
            <person name="Labrenz M."/>
            <person name="Spormann A.M."/>
            <person name="Op Den Camp H."/>
            <person name="Overmann J."/>
            <person name="Amann R."/>
            <person name="Jetten M.S.M."/>
            <person name="Mascher T."/>
            <person name="Medema M.H."/>
            <person name="Devos D.P."/>
            <person name="Kaster A.-K."/>
            <person name="Ovreas L."/>
            <person name="Rohde M."/>
            <person name="Galperin M.Y."/>
            <person name="Jogler C."/>
        </authorList>
    </citation>
    <scope>NUCLEOTIDE SEQUENCE [LARGE SCALE GENOMIC DNA]</scope>
    <source>
        <strain evidence="6 7">CA13</strain>
    </source>
</reference>
<keyword evidence="3" id="KW-0731">Sigma factor</keyword>
<dbReference type="Pfam" id="PF04542">
    <property type="entry name" value="Sigma70_r2"/>
    <property type="match status" value="1"/>
</dbReference>
<dbReference type="AlphaFoldDB" id="A0A5C5ZBD8"/>
<accession>A0A5C5ZBD8</accession>
<evidence type="ECO:0000313" key="7">
    <source>
        <dbReference type="Proteomes" id="UP000315010"/>
    </source>
</evidence>
<evidence type="ECO:0000259" key="5">
    <source>
        <dbReference type="Pfam" id="PF04542"/>
    </source>
</evidence>
<keyword evidence="7" id="KW-1185">Reference proteome</keyword>
<dbReference type="InterPro" id="IPR014331">
    <property type="entry name" value="RNA_pol_sigma70_ECF_RHOBA"/>
</dbReference>
<organism evidence="6 7">
    <name type="scientific">Novipirellula herctigrandis</name>
    <dbReference type="NCBI Taxonomy" id="2527986"/>
    <lineage>
        <taxon>Bacteria</taxon>
        <taxon>Pseudomonadati</taxon>
        <taxon>Planctomycetota</taxon>
        <taxon>Planctomycetia</taxon>
        <taxon>Pirellulales</taxon>
        <taxon>Pirellulaceae</taxon>
        <taxon>Novipirellula</taxon>
    </lineage>
</organism>
<sequence>MFYAGLQLGTESMQESGSSSNEDVTRFVKLLTANEGRLRAFLFSLVVNRDTVDELMQEISIVLWKKFAQLEDDEGFLKWAYVVARFEVLMFRRQQARDRLVFDENVLSQLADEYSKHLPDQDGDERRQCLIGCLKSLDESEHHLLMTAYGHGTHIKALAERLELSANSLYKTLGRLRRRLKYCVDSKLSTS</sequence>
<dbReference type="InterPro" id="IPR013325">
    <property type="entry name" value="RNA_pol_sigma_r2"/>
</dbReference>
<dbReference type="InterPro" id="IPR013324">
    <property type="entry name" value="RNA_pol_sigma_r3/r4-like"/>
</dbReference>
<evidence type="ECO:0000256" key="4">
    <source>
        <dbReference type="ARBA" id="ARBA00023163"/>
    </source>
</evidence>
<dbReference type="NCBIfam" id="TIGR02937">
    <property type="entry name" value="sigma70-ECF"/>
    <property type="match status" value="1"/>
</dbReference>
<dbReference type="OrthoDB" id="6383365at2"/>
<keyword evidence="2" id="KW-0805">Transcription regulation</keyword>
<dbReference type="Gene3D" id="1.10.10.10">
    <property type="entry name" value="Winged helix-like DNA-binding domain superfamily/Winged helix DNA-binding domain"/>
    <property type="match status" value="1"/>
</dbReference>
<comment type="similarity">
    <text evidence="1">Belongs to the sigma-70 factor family. ECF subfamily.</text>
</comment>
<keyword evidence="4" id="KW-0804">Transcription</keyword>
<dbReference type="GO" id="GO:0006352">
    <property type="term" value="P:DNA-templated transcription initiation"/>
    <property type="evidence" value="ECO:0007669"/>
    <property type="project" value="InterPro"/>
</dbReference>
<dbReference type="InterPro" id="IPR036388">
    <property type="entry name" value="WH-like_DNA-bd_sf"/>
</dbReference>
<dbReference type="Proteomes" id="UP000315010">
    <property type="component" value="Unassembled WGS sequence"/>
</dbReference>
<proteinExistence type="inferred from homology"/>
<dbReference type="InterPro" id="IPR014284">
    <property type="entry name" value="RNA_pol_sigma-70_dom"/>
</dbReference>
<dbReference type="PANTHER" id="PTHR43133:SF51">
    <property type="entry name" value="RNA POLYMERASE SIGMA FACTOR"/>
    <property type="match status" value="1"/>
</dbReference>
<evidence type="ECO:0000313" key="6">
    <source>
        <dbReference type="EMBL" id="TWT84457.1"/>
    </source>
</evidence>
<dbReference type="NCBIfam" id="TIGR02989">
    <property type="entry name" value="Sig-70_gvs1"/>
    <property type="match status" value="1"/>
</dbReference>
<dbReference type="SUPFAM" id="SSF88946">
    <property type="entry name" value="Sigma2 domain of RNA polymerase sigma factors"/>
    <property type="match status" value="1"/>
</dbReference>
<dbReference type="PANTHER" id="PTHR43133">
    <property type="entry name" value="RNA POLYMERASE ECF-TYPE SIGMA FACTO"/>
    <property type="match status" value="1"/>
</dbReference>
<dbReference type="SUPFAM" id="SSF88659">
    <property type="entry name" value="Sigma3 and sigma4 domains of RNA polymerase sigma factors"/>
    <property type="match status" value="1"/>
</dbReference>
<name>A0A5C5ZBD8_9BACT</name>
<dbReference type="InterPro" id="IPR039425">
    <property type="entry name" value="RNA_pol_sigma-70-like"/>
</dbReference>
<feature type="domain" description="RNA polymerase sigma-70 region 2" evidence="5">
    <location>
        <begin position="31"/>
        <end position="97"/>
    </location>
</feature>
<protein>
    <submittedName>
        <fullName evidence="6">RNA polymerase sigma factor SigZ</fullName>
    </submittedName>
</protein>
<dbReference type="EMBL" id="SJPJ01000001">
    <property type="protein sequence ID" value="TWT84457.1"/>
    <property type="molecule type" value="Genomic_DNA"/>
</dbReference>
<dbReference type="InterPro" id="IPR007627">
    <property type="entry name" value="RNA_pol_sigma70_r2"/>
</dbReference>
<dbReference type="Gene3D" id="1.10.1740.10">
    <property type="match status" value="1"/>
</dbReference>
<comment type="caution">
    <text evidence="6">The sequence shown here is derived from an EMBL/GenBank/DDBJ whole genome shotgun (WGS) entry which is preliminary data.</text>
</comment>
<gene>
    <name evidence="6" type="ORF">CA13_59350</name>
</gene>
<evidence type="ECO:0000256" key="2">
    <source>
        <dbReference type="ARBA" id="ARBA00023015"/>
    </source>
</evidence>
<evidence type="ECO:0000256" key="1">
    <source>
        <dbReference type="ARBA" id="ARBA00010641"/>
    </source>
</evidence>